<dbReference type="PROSITE" id="PS51085">
    <property type="entry name" value="2FE2S_FER_2"/>
    <property type="match status" value="1"/>
</dbReference>
<dbReference type="InterPro" id="IPR036010">
    <property type="entry name" value="2Fe-2S_ferredoxin-like_sf"/>
</dbReference>
<keyword evidence="4" id="KW-1185">Reference proteome</keyword>
<dbReference type="GO" id="GO:0051537">
    <property type="term" value="F:2 iron, 2 sulfur cluster binding"/>
    <property type="evidence" value="ECO:0007669"/>
    <property type="project" value="InterPro"/>
</dbReference>
<gene>
    <name evidence="3" type="ORF">SAMN02983003_3991</name>
</gene>
<dbReference type="Pfam" id="PF00175">
    <property type="entry name" value="NAD_binding_1"/>
    <property type="match status" value="1"/>
</dbReference>
<organism evidence="3 4">
    <name type="scientific">Devosia enhydra</name>
    <dbReference type="NCBI Taxonomy" id="665118"/>
    <lineage>
        <taxon>Bacteria</taxon>
        <taxon>Pseudomonadati</taxon>
        <taxon>Pseudomonadota</taxon>
        <taxon>Alphaproteobacteria</taxon>
        <taxon>Hyphomicrobiales</taxon>
        <taxon>Devosiaceae</taxon>
        <taxon>Devosia</taxon>
    </lineage>
</organism>
<dbReference type="SUPFAM" id="SSF52343">
    <property type="entry name" value="Ferredoxin reductase-like, C-terminal NADP-linked domain"/>
    <property type="match status" value="1"/>
</dbReference>
<dbReference type="STRING" id="665118.SAMN02983003_3991"/>
<name>A0A1K2I345_9HYPH</name>
<dbReference type="PANTHER" id="PTHR47354">
    <property type="entry name" value="NADH OXIDOREDUCTASE HCR"/>
    <property type="match status" value="1"/>
</dbReference>
<dbReference type="InterPro" id="IPR039261">
    <property type="entry name" value="FNR_nucleotide-bd"/>
</dbReference>
<dbReference type="GO" id="GO:0032259">
    <property type="term" value="P:methylation"/>
    <property type="evidence" value="ECO:0007669"/>
    <property type="project" value="UniProtKB-KW"/>
</dbReference>
<dbReference type="InterPro" id="IPR001433">
    <property type="entry name" value="OxRdtase_FAD/NAD-bd"/>
</dbReference>
<dbReference type="InterPro" id="IPR001041">
    <property type="entry name" value="2Fe-2S_ferredoxin-type"/>
</dbReference>
<keyword evidence="3" id="KW-0489">Methyltransferase</keyword>
<evidence type="ECO:0000259" key="2">
    <source>
        <dbReference type="PROSITE" id="PS51384"/>
    </source>
</evidence>
<dbReference type="Pfam" id="PF00111">
    <property type="entry name" value="Fer2"/>
    <property type="match status" value="1"/>
</dbReference>
<dbReference type="OrthoDB" id="9792185at2"/>
<dbReference type="RefSeq" id="WP_072346790.1">
    <property type="nucleotide sequence ID" value="NZ_FPKU01000004.1"/>
</dbReference>
<dbReference type="InterPro" id="IPR008333">
    <property type="entry name" value="Cbr1-like_FAD-bd_dom"/>
</dbReference>
<evidence type="ECO:0000313" key="3">
    <source>
        <dbReference type="EMBL" id="SFZ86797.1"/>
    </source>
</evidence>
<dbReference type="Gene3D" id="3.10.20.30">
    <property type="match status" value="1"/>
</dbReference>
<accession>A0A1K2I345</accession>
<dbReference type="GO" id="GO:0008168">
    <property type="term" value="F:methyltransferase activity"/>
    <property type="evidence" value="ECO:0007669"/>
    <property type="project" value="UniProtKB-KW"/>
</dbReference>
<dbReference type="EMBL" id="FPKU01000004">
    <property type="protein sequence ID" value="SFZ86797.1"/>
    <property type="molecule type" value="Genomic_DNA"/>
</dbReference>
<dbReference type="CDD" id="cd00207">
    <property type="entry name" value="fer2"/>
    <property type="match status" value="1"/>
</dbReference>
<dbReference type="Proteomes" id="UP000183447">
    <property type="component" value="Unassembled WGS sequence"/>
</dbReference>
<proteinExistence type="predicted"/>
<dbReference type="PROSITE" id="PS00197">
    <property type="entry name" value="2FE2S_FER_1"/>
    <property type="match status" value="1"/>
</dbReference>
<keyword evidence="3" id="KW-0808">Transferase</keyword>
<dbReference type="InterPro" id="IPR006058">
    <property type="entry name" value="2Fe2S_fd_BS"/>
</dbReference>
<dbReference type="InterPro" id="IPR017938">
    <property type="entry name" value="Riboflavin_synthase-like_b-brl"/>
</dbReference>
<dbReference type="InterPro" id="IPR050415">
    <property type="entry name" value="MRET"/>
</dbReference>
<protein>
    <submittedName>
        <fullName evidence="3">Vanillate demethylase subunit B</fullName>
    </submittedName>
</protein>
<dbReference type="Pfam" id="PF00970">
    <property type="entry name" value="FAD_binding_6"/>
    <property type="match status" value="1"/>
</dbReference>
<dbReference type="PRINTS" id="PR00409">
    <property type="entry name" value="PHDIOXRDTASE"/>
</dbReference>
<dbReference type="CDD" id="cd06185">
    <property type="entry name" value="PDR_like"/>
    <property type="match status" value="1"/>
</dbReference>
<evidence type="ECO:0000259" key="1">
    <source>
        <dbReference type="PROSITE" id="PS51085"/>
    </source>
</evidence>
<sequence>MRNRIEWRQGRVVSTDLVAEDVRRIVFAVDGSLPRFDPGSHTNLKVTIAGEPAIRTYTVVPAGPGHLAVAVKLHPQSRGGSRFMWGLATGDAIALTVPENRFELSWRADHYLLLAGGIGITPIYGMAKALAARGASLRVVYGARSRGLMAFAEELQGILGDRLVLRNNAKGDHIDLAAEFSALPANAECYLCGPIGMLEAAKAVWAASGRPVSRLRYEVFGDSGLHLEKPFTVEIANRGLSVAVRPDQTLLDALLGAGVDMIYDCQRGECGLCAVKVLEREAAIDHRDVFLSPEEKAENHRMCACVSRLTGGRAVIDIGYRTSP</sequence>
<dbReference type="SUPFAM" id="SSF63380">
    <property type="entry name" value="Riboflavin synthase domain-like"/>
    <property type="match status" value="1"/>
</dbReference>
<dbReference type="GO" id="GO:0016491">
    <property type="term" value="F:oxidoreductase activity"/>
    <property type="evidence" value="ECO:0007669"/>
    <property type="project" value="InterPro"/>
</dbReference>
<dbReference type="Gene3D" id="3.40.50.80">
    <property type="entry name" value="Nucleotide-binding domain of ferredoxin-NADP reductase (FNR) module"/>
    <property type="match status" value="1"/>
</dbReference>
<dbReference type="AlphaFoldDB" id="A0A1K2I345"/>
<dbReference type="InterPro" id="IPR017927">
    <property type="entry name" value="FAD-bd_FR_type"/>
</dbReference>
<feature type="domain" description="FAD-binding FR-type" evidence="2">
    <location>
        <begin position="5"/>
        <end position="105"/>
    </location>
</feature>
<dbReference type="PANTHER" id="PTHR47354:SF2">
    <property type="entry name" value="BLR2392 PROTEIN"/>
    <property type="match status" value="1"/>
</dbReference>
<dbReference type="InterPro" id="IPR012675">
    <property type="entry name" value="Beta-grasp_dom_sf"/>
</dbReference>
<dbReference type="Gene3D" id="2.40.30.10">
    <property type="entry name" value="Translation factors"/>
    <property type="match status" value="1"/>
</dbReference>
<evidence type="ECO:0000313" key="4">
    <source>
        <dbReference type="Proteomes" id="UP000183447"/>
    </source>
</evidence>
<feature type="domain" description="2Fe-2S ferredoxin-type" evidence="1">
    <location>
        <begin position="229"/>
        <end position="324"/>
    </location>
</feature>
<dbReference type="PROSITE" id="PS51384">
    <property type="entry name" value="FAD_FR"/>
    <property type="match status" value="1"/>
</dbReference>
<reference evidence="3 4" key="1">
    <citation type="submission" date="2016-11" db="EMBL/GenBank/DDBJ databases">
        <authorList>
            <person name="Jaros S."/>
            <person name="Januszkiewicz K."/>
            <person name="Wedrychowicz H."/>
        </authorList>
    </citation>
    <scope>NUCLEOTIDE SEQUENCE [LARGE SCALE GENOMIC DNA]</scope>
    <source>
        <strain evidence="3 4">ATCC 23634</strain>
    </source>
</reference>
<dbReference type="SUPFAM" id="SSF54292">
    <property type="entry name" value="2Fe-2S ferredoxin-like"/>
    <property type="match status" value="1"/>
</dbReference>